<accession>W4QXN0</accession>
<dbReference type="EMBL" id="BAUV01000039">
    <property type="protein sequence ID" value="GAE36662.1"/>
    <property type="molecule type" value="Genomic_DNA"/>
</dbReference>
<sequence>MKVQGVLDRIVDGEIGVILVDDLKKEFTVKKDLLPERTIEGSWLTLIIENDVIQSIEVDDEKTEEVQQKVNSQLDRIRKKSGGSKFKRRINNDAT</sequence>
<evidence type="ECO:0000313" key="1">
    <source>
        <dbReference type="EMBL" id="GAE36662.1"/>
    </source>
</evidence>
<proteinExistence type="predicted"/>
<evidence type="ECO:0000313" key="2">
    <source>
        <dbReference type="Proteomes" id="UP000018896"/>
    </source>
</evidence>
<evidence type="ECO:0008006" key="3">
    <source>
        <dbReference type="Google" id="ProtNLM"/>
    </source>
</evidence>
<gene>
    <name evidence="1" type="ORF">JCM9157_3868</name>
</gene>
<dbReference type="InterPro" id="IPR021377">
    <property type="entry name" value="DUF3006"/>
</dbReference>
<dbReference type="AlphaFoldDB" id="W4QXN0"/>
<protein>
    <recommendedName>
        <fullName evidence="3">DUF3006 domain-containing protein</fullName>
    </recommendedName>
</protein>
<comment type="caution">
    <text evidence="1">The sequence shown here is derived from an EMBL/GenBank/DDBJ whole genome shotgun (WGS) entry which is preliminary data.</text>
</comment>
<dbReference type="Pfam" id="PF11213">
    <property type="entry name" value="DUF3006"/>
    <property type="match status" value="1"/>
</dbReference>
<organism evidence="1 2">
    <name type="scientific">Halalkalibacter akibai (strain ATCC 43226 / DSM 21942 / CIP 109018 / JCM 9157 / 1139)</name>
    <name type="common">Bacillus akibai</name>
    <dbReference type="NCBI Taxonomy" id="1236973"/>
    <lineage>
        <taxon>Bacteria</taxon>
        <taxon>Bacillati</taxon>
        <taxon>Bacillota</taxon>
        <taxon>Bacilli</taxon>
        <taxon>Bacillales</taxon>
        <taxon>Bacillaceae</taxon>
        <taxon>Halalkalibacter</taxon>
    </lineage>
</organism>
<reference evidence="1 2" key="1">
    <citation type="journal article" date="2014" name="Genome Announc.">
        <title>Draft Genome Sequences of Three Alkaliphilic Bacillus Strains, Bacillus wakoensis JCM 9140T, Bacillus akibai JCM 9157T, and Bacillus hemicellulosilyticus JCM 9152T.</title>
        <authorList>
            <person name="Yuki M."/>
            <person name="Oshima K."/>
            <person name="Suda W."/>
            <person name="Oshida Y."/>
            <person name="Kitamura K."/>
            <person name="Iida T."/>
            <person name="Hattori M."/>
            <person name="Ohkuma M."/>
        </authorList>
    </citation>
    <scope>NUCLEOTIDE SEQUENCE [LARGE SCALE GENOMIC DNA]</scope>
    <source>
        <strain evidence="1 2">JCM 9157</strain>
    </source>
</reference>
<dbReference type="Proteomes" id="UP000018896">
    <property type="component" value="Unassembled WGS sequence"/>
</dbReference>
<dbReference type="OrthoDB" id="2366034at2"/>
<dbReference type="RefSeq" id="WP_035666750.1">
    <property type="nucleotide sequence ID" value="NZ_BAUV01000039.1"/>
</dbReference>
<keyword evidence="2" id="KW-1185">Reference proteome</keyword>
<dbReference type="eggNOG" id="ENOG5030DB3">
    <property type="taxonomic scope" value="Bacteria"/>
</dbReference>
<dbReference type="STRING" id="1236973.JCM9157_3868"/>
<name>W4QXN0_HALA3</name>